<feature type="chain" id="PRO_5046403273" description="Lipoprotein" evidence="1">
    <location>
        <begin position="21"/>
        <end position="157"/>
    </location>
</feature>
<dbReference type="EMBL" id="JAAOIW010000002">
    <property type="protein sequence ID" value="NHN29317.1"/>
    <property type="molecule type" value="Genomic_DNA"/>
</dbReference>
<accession>A0ABX0IZ99</accession>
<proteinExistence type="predicted"/>
<name>A0ABX0IZ99_9BACL</name>
<keyword evidence="3" id="KW-1185">Reference proteome</keyword>
<evidence type="ECO:0008006" key="4">
    <source>
        <dbReference type="Google" id="ProtNLM"/>
    </source>
</evidence>
<sequence>MRTQLLTPLLALFLAIASLAGCTSATTPAPQNVKLEPATLQGQSEHWKVKVDYIVGGEDLEEITTLQFLGLEELTEASVTVGHKGQTPLTYYVESIDLLKTGQAITLGEKSKVLSWQDTEQIIIEWKVGGTQLKEYITPAKIEAAPAATPAPTSAPK</sequence>
<evidence type="ECO:0000256" key="1">
    <source>
        <dbReference type="SAM" id="SignalP"/>
    </source>
</evidence>
<dbReference type="PROSITE" id="PS51257">
    <property type="entry name" value="PROKAR_LIPOPROTEIN"/>
    <property type="match status" value="1"/>
</dbReference>
<reference evidence="2" key="1">
    <citation type="submission" date="2020-03" db="EMBL/GenBank/DDBJ databases">
        <title>Draft sequencing of Paenibacilllus sp. S3N08.</title>
        <authorList>
            <person name="Kim D.-U."/>
        </authorList>
    </citation>
    <scope>NUCLEOTIDE SEQUENCE</scope>
    <source>
        <strain evidence="2">S3N08</strain>
    </source>
</reference>
<comment type="caution">
    <text evidence="2">The sequence shown here is derived from an EMBL/GenBank/DDBJ whole genome shotgun (WGS) entry which is preliminary data.</text>
</comment>
<gene>
    <name evidence="2" type="ORF">G9U52_05680</name>
</gene>
<evidence type="ECO:0000313" key="2">
    <source>
        <dbReference type="EMBL" id="NHN29317.1"/>
    </source>
</evidence>
<evidence type="ECO:0000313" key="3">
    <source>
        <dbReference type="Proteomes" id="UP001165962"/>
    </source>
</evidence>
<organism evidence="2 3">
    <name type="scientific">Paenibacillus agricola</name>
    <dbReference type="NCBI Taxonomy" id="2716264"/>
    <lineage>
        <taxon>Bacteria</taxon>
        <taxon>Bacillati</taxon>
        <taxon>Bacillota</taxon>
        <taxon>Bacilli</taxon>
        <taxon>Bacillales</taxon>
        <taxon>Paenibacillaceae</taxon>
        <taxon>Paenibacillus</taxon>
    </lineage>
</organism>
<dbReference type="Proteomes" id="UP001165962">
    <property type="component" value="Unassembled WGS sequence"/>
</dbReference>
<dbReference type="RefSeq" id="WP_166147157.1">
    <property type="nucleotide sequence ID" value="NZ_JAAOIW010000002.1"/>
</dbReference>
<protein>
    <recommendedName>
        <fullName evidence="4">Lipoprotein</fullName>
    </recommendedName>
</protein>
<feature type="signal peptide" evidence="1">
    <location>
        <begin position="1"/>
        <end position="20"/>
    </location>
</feature>
<keyword evidence="1" id="KW-0732">Signal</keyword>